<gene>
    <name evidence="5" type="ORF">BFP76_06965</name>
</gene>
<dbReference type="OrthoDB" id="9808609at2"/>
<dbReference type="AlphaFoldDB" id="A0A2G5K881"/>
<dbReference type="InterPro" id="IPR032781">
    <property type="entry name" value="ABC_tran_Xtn"/>
</dbReference>
<dbReference type="SMART" id="SM00382">
    <property type="entry name" value="AAA"/>
    <property type="match status" value="2"/>
</dbReference>
<name>A0A2G5K881_9RHOB</name>
<dbReference type="GO" id="GO:0016887">
    <property type="term" value="F:ATP hydrolysis activity"/>
    <property type="evidence" value="ECO:0007669"/>
    <property type="project" value="InterPro"/>
</dbReference>
<evidence type="ECO:0000259" key="4">
    <source>
        <dbReference type="PROSITE" id="PS50893"/>
    </source>
</evidence>
<reference evidence="5 6" key="1">
    <citation type="submission" date="2016-08" db="EMBL/GenBank/DDBJ databases">
        <title>Draft genome of Amylibacter sp. strain 4G11.</title>
        <authorList>
            <person name="Wong S.-K."/>
            <person name="Hamasaki K."/>
            <person name="Yoshizawa S."/>
        </authorList>
    </citation>
    <scope>NUCLEOTIDE SEQUENCE [LARGE SCALE GENOMIC DNA]</scope>
    <source>
        <strain evidence="5 6">4G11</strain>
    </source>
</reference>
<comment type="caution">
    <text evidence="5">The sequence shown here is derived from an EMBL/GenBank/DDBJ whole genome shotgun (WGS) entry which is preliminary data.</text>
</comment>
<dbReference type="InterPro" id="IPR027417">
    <property type="entry name" value="P-loop_NTPase"/>
</dbReference>
<feature type="domain" description="ABC transporter" evidence="4">
    <location>
        <begin position="310"/>
        <end position="524"/>
    </location>
</feature>
<dbReference type="Pfam" id="PF16326">
    <property type="entry name" value="ABC_tran_CTD"/>
    <property type="match status" value="1"/>
</dbReference>
<dbReference type="PROSITE" id="PS50893">
    <property type="entry name" value="ABC_TRANSPORTER_2"/>
    <property type="match status" value="2"/>
</dbReference>
<accession>A0A2G5K881</accession>
<dbReference type="PROSITE" id="PS00211">
    <property type="entry name" value="ABC_TRANSPORTER_1"/>
    <property type="match status" value="2"/>
</dbReference>
<evidence type="ECO:0000256" key="2">
    <source>
        <dbReference type="ARBA" id="ARBA00022741"/>
    </source>
</evidence>
<dbReference type="Pfam" id="PF00005">
    <property type="entry name" value="ABC_tran"/>
    <property type="match status" value="2"/>
</dbReference>
<keyword evidence="2" id="KW-0547">Nucleotide-binding</keyword>
<evidence type="ECO:0000313" key="6">
    <source>
        <dbReference type="Proteomes" id="UP000231516"/>
    </source>
</evidence>
<dbReference type="Pfam" id="PF12848">
    <property type="entry name" value="ABC_tran_Xtn"/>
    <property type="match status" value="1"/>
</dbReference>
<dbReference type="GO" id="GO:0003677">
    <property type="term" value="F:DNA binding"/>
    <property type="evidence" value="ECO:0007669"/>
    <property type="project" value="InterPro"/>
</dbReference>
<sequence>MIRIEDISYSVSGRQLISGASVVIPDGHKVGIVGRNGTGKTTLFHLLTGKLALDDGAVELPRKARIGGVSQEVPSNEVSLLNTVLAADTERSELLAESETATDPTRISQIHERLADIDAYSAEARAASILSGLGFDAAAQARACSEFSGGWRMRVALAAVLFSEPDILLLDEPTNYLDLEGTIWLETYLAKYPHTVLVISHDRTLLNKSVTSILHLHDKNLTLYTGNYDTFDSVRRARLAEQAAMAKKQEAARDHLQSFVDRFRAKASKAKQAQSRLKMLERMEPIASSVENGVASFSFPNPDELSSPIVRLDEVNVGYDDTPILRKLNLRIDANDRIALLGANGQGKSTLSKLLASKLEPMGGEWIRSSKLKIGYFAQHQVDELHLDETPLQHIAREIPKAGQAKQRARLAAGGIGPEQADTLVGKLSGGQKARLSMLLATLDSPHLVILDEPTNHLDIESREALALALASYEGAVVLVSHDPHLINAIADQLWLVKDGTVLPFNDDMEAYKKLLLAERGGTAKAKDKIQTQKVKKADKGPKPATIAKRKNLQPLQADVTKCEERVTKIEEMKGQIERRLANPSFYASDDPAKIAELSKKHAEIIQALKKAEILWERASERLDAAKEG</sequence>
<dbReference type="CDD" id="cd03221">
    <property type="entry name" value="ABCF_EF-3"/>
    <property type="match status" value="2"/>
</dbReference>
<dbReference type="GO" id="GO:0016740">
    <property type="term" value="F:transferase activity"/>
    <property type="evidence" value="ECO:0007669"/>
    <property type="project" value="UniProtKB-KW"/>
</dbReference>
<dbReference type="PANTHER" id="PTHR19211">
    <property type="entry name" value="ATP-BINDING TRANSPORT PROTEIN-RELATED"/>
    <property type="match status" value="1"/>
</dbReference>
<dbReference type="Gene3D" id="3.40.50.300">
    <property type="entry name" value="P-loop containing nucleotide triphosphate hydrolases"/>
    <property type="match status" value="2"/>
</dbReference>
<feature type="domain" description="ABC transporter" evidence="4">
    <location>
        <begin position="2"/>
        <end position="243"/>
    </location>
</feature>
<keyword evidence="5" id="KW-0808">Transferase</keyword>
<protein>
    <submittedName>
        <fullName evidence="5">Glycosyl transferase family 1</fullName>
    </submittedName>
</protein>
<dbReference type="Proteomes" id="UP000231516">
    <property type="component" value="Unassembled WGS sequence"/>
</dbReference>
<dbReference type="InterPro" id="IPR003439">
    <property type="entry name" value="ABC_transporter-like_ATP-bd"/>
</dbReference>
<proteinExistence type="predicted"/>
<organism evidence="5 6">
    <name type="scientific">Paramylibacter kogurei</name>
    <dbReference type="NCBI Taxonomy" id="1889778"/>
    <lineage>
        <taxon>Bacteria</taxon>
        <taxon>Pseudomonadati</taxon>
        <taxon>Pseudomonadota</taxon>
        <taxon>Alphaproteobacteria</taxon>
        <taxon>Rhodobacterales</taxon>
        <taxon>Paracoccaceae</taxon>
        <taxon>Paramylibacter</taxon>
    </lineage>
</organism>
<dbReference type="GO" id="GO:0005524">
    <property type="term" value="F:ATP binding"/>
    <property type="evidence" value="ECO:0007669"/>
    <property type="project" value="UniProtKB-KW"/>
</dbReference>
<dbReference type="EMBL" id="MDGM01000012">
    <property type="protein sequence ID" value="PIB24894.1"/>
    <property type="molecule type" value="Genomic_DNA"/>
</dbReference>
<evidence type="ECO:0000256" key="3">
    <source>
        <dbReference type="ARBA" id="ARBA00022840"/>
    </source>
</evidence>
<keyword evidence="3" id="KW-0067">ATP-binding</keyword>
<evidence type="ECO:0000313" key="5">
    <source>
        <dbReference type="EMBL" id="PIB24894.1"/>
    </source>
</evidence>
<dbReference type="SUPFAM" id="SSF52540">
    <property type="entry name" value="P-loop containing nucleoside triphosphate hydrolases"/>
    <property type="match status" value="2"/>
</dbReference>
<dbReference type="FunFam" id="3.40.50.300:FF:000011">
    <property type="entry name" value="Putative ABC transporter ATP-binding component"/>
    <property type="match status" value="1"/>
</dbReference>
<dbReference type="InterPro" id="IPR050611">
    <property type="entry name" value="ABCF"/>
</dbReference>
<dbReference type="InterPro" id="IPR017871">
    <property type="entry name" value="ABC_transporter-like_CS"/>
</dbReference>
<dbReference type="InterPro" id="IPR003593">
    <property type="entry name" value="AAA+_ATPase"/>
</dbReference>
<dbReference type="InterPro" id="IPR032524">
    <property type="entry name" value="ABC_tran_C"/>
</dbReference>
<dbReference type="PANTHER" id="PTHR19211:SF14">
    <property type="entry name" value="ATP-BINDING CASSETTE SUB-FAMILY F MEMBER 1"/>
    <property type="match status" value="1"/>
</dbReference>
<dbReference type="FunFam" id="3.40.50.300:FF:001092">
    <property type="entry name" value="ATP-binding cassette sub-family F member 2"/>
    <property type="match status" value="1"/>
</dbReference>
<keyword evidence="1" id="KW-0677">Repeat</keyword>
<dbReference type="InterPro" id="IPR037118">
    <property type="entry name" value="Val-tRNA_synth_C_sf"/>
</dbReference>
<keyword evidence="6" id="KW-1185">Reference proteome</keyword>
<dbReference type="RefSeq" id="WP_099593655.1">
    <property type="nucleotide sequence ID" value="NZ_MDGM01000012.1"/>
</dbReference>
<dbReference type="Gene3D" id="1.10.287.380">
    <property type="entry name" value="Valyl-tRNA synthetase, C-terminal domain"/>
    <property type="match status" value="1"/>
</dbReference>
<evidence type="ECO:0000256" key="1">
    <source>
        <dbReference type="ARBA" id="ARBA00022737"/>
    </source>
</evidence>